<dbReference type="EMBL" id="AP014854">
    <property type="protein sequence ID" value="BAS00104.1"/>
    <property type="molecule type" value="Genomic_DNA"/>
</dbReference>
<evidence type="ECO:0000313" key="2">
    <source>
        <dbReference type="EMBL" id="BAS00104.1"/>
    </source>
</evidence>
<dbReference type="Proteomes" id="UP000065734">
    <property type="component" value="Chromosome I"/>
</dbReference>
<organism evidence="3 4">
    <name type="scientific">Blastochloris viridis</name>
    <name type="common">Rhodopseudomonas viridis</name>
    <dbReference type="NCBI Taxonomy" id="1079"/>
    <lineage>
        <taxon>Bacteria</taxon>
        <taxon>Pseudomonadati</taxon>
        <taxon>Pseudomonadota</taxon>
        <taxon>Alphaproteobacteria</taxon>
        <taxon>Hyphomicrobiales</taxon>
        <taxon>Blastochloridaceae</taxon>
        <taxon>Blastochloris</taxon>
    </lineage>
</organism>
<keyword evidence="1" id="KW-1133">Transmembrane helix</keyword>
<accession>A0A0H5BPZ3</accession>
<evidence type="ECO:0008006" key="5">
    <source>
        <dbReference type="Google" id="ProtNLM"/>
    </source>
</evidence>
<name>A0A0H5BPZ3_BLAVI</name>
<evidence type="ECO:0000256" key="1">
    <source>
        <dbReference type="SAM" id="Phobius"/>
    </source>
</evidence>
<evidence type="ECO:0000313" key="4">
    <source>
        <dbReference type="Proteomes" id="UP000065734"/>
    </source>
</evidence>
<keyword evidence="1" id="KW-0472">Membrane</keyword>
<reference evidence="2" key="1">
    <citation type="journal article" date="2015" name="Genome Announc.">
        <title>Complete Genome Sequence of the Bacteriochlorophyll b-Producing Photosynthetic Bacterium Blastochloris viridis.</title>
        <authorList>
            <person name="Tsukatani Y."/>
            <person name="Hirose Y."/>
            <person name="Harada J."/>
            <person name="Misawa N."/>
            <person name="Mori K."/>
            <person name="Inoue K."/>
            <person name="Tamiaki H."/>
        </authorList>
    </citation>
    <scope>NUCLEOTIDE SEQUENCE [LARGE SCALE GENOMIC DNA]</scope>
    <source>
        <strain evidence="2">DSM 133</strain>
    </source>
</reference>
<keyword evidence="1" id="KW-0812">Transmembrane</keyword>
<sequence>MRQRVRKAVGAVLLLLLAVVWSLGAMVVAHAGIGLGHWATELAYYIVAGLGWTIPAGALIWWMVRPDRAA</sequence>
<dbReference type="OrthoDB" id="7510023at2"/>
<feature type="transmembrane region" description="Helical" evidence="1">
    <location>
        <begin position="42"/>
        <end position="64"/>
    </location>
</feature>
<keyword evidence="4" id="KW-1185">Reference proteome</keyword>
<dbReference type="InterPro" id="IPR021265">
    <property type="entry name" value="DUF2842"/>
</dbReference>
<dbReference type="EMBL" id="LN907867">
    <property type="protein sequence ID" value="CUU42643.1"/>
    <property type="molecule type" value="Genomic_DNA"/>
</dbReference>
<dbReference type="KEGG" id="bvr:BVIR_2212"/>
<gene>
    <name evidence="2" type="ORF">BV133_2510</name>
    <name evidence="3" type="ORF">BVIRIDIS_16570</name>
</gene>
<dbReference type="AlphaFoldDB" id="A0A0H5BPZ3"/>
<dbReference type="RefSeq" id="WP_055037659.1">
    <property type="nucleotide sequence ID" value="NZ_AP014854.2"/>
</dbReference>
<dbReference type="STRING" id="1079.BVIR_2212"/>
<reference evidence="4" key="3">
    <citation type="journal article" date="2016" name="Genome Announc.">
        <title>Revised genome sequence of the purple photosynthetic bacterium Blastochloris viridis.</title>
        <authorList>
            <person name="Liu L.N."/>
            <person name="Faulkner M."/>
            <person name="Liu X."/>
            <person name="Huang F."/>
            <person name="Darby A.C."/>
            <person name="Hall N."/>
        </authorList>
    </citation>
    <scope>NUCLEOTIDE SEQUENCE [LARGE SCALE GENOMIC DNA]</scope>
    <source>
        <strain evidence="4">ATCC 19567 / DSM 133 / F</strain>
    </source>
</reference>
<proteinExistence type="predicted"/>
<protein>
    <recommendedName>
        <fullName evidence="5">DUF2842 domain-containing protein</fullName>
    </recommendedName>
</protein>
<reference evidence="3" key="2">
    <citation type="submission" date="2015-11" db="EMBL/GenBank/DDBJ databases">
        <authorList>
            <person name="Zhang Y."/>
            <person name="Guo Z."/>
        </authorList>
    </citation>
    <scope>NUCLEOTIDE SEQUENCE</scope>
    <source>
        <strain evidence="3">1</strain>
    </source>
</reference>
<evidence type="ECO:0000313" key="3">
    <source>
        <dbReference type="EMBL" id="CUU42643.1"/>
    </source>
</evidence>
<dbReference type="Pfam" id="PF11003">
    <property type="entry name" value="DUF2842"/>
    <property type="match status" value="1"/>
</dbReference>